<dbReference type="CDD" id="cd07036">
    <property type="entry name" value="TPP_PYR_E1-PDHc-beta_like"/>
    <property type="match status" value="1"/>
</dbReference>
<accession>A0ABW9QPF6</accession>
<sequence length="700" mass="75319">MASRTTTPPATFRDLPVEEVVGDFRLALISRLLDDREIALQKQSRVFFQISGAGHEALLLGLARELRPGSDWFFPYYRDRALMLGLGVTPEQILLQAVGSADDPASGGRQMPCHWGYRWLNVATQSSPTGSQCLPAVGCAEASRYISRRDLPGCAAAGDELTYVSLGEGATSEGEFWESLNTACTLHLPVLFVVADNGFAISVPSDEQSPAPISELVAGFRGLAVHTLDGRDYFEVRSRARDIVAHIRAGTGPALVHAKVTRPYSHSSADTQSKYRSVEELAEEAAHDPILQLEQVLLAAGILDEAQVAELREDARRTVADAARAALAAPRPDPATITDNVVALPSVAPGADREPDASPDGEVVALGEAIRRTLTECMEADERIRVFGEDVADAREAVLANVEGKGGVFGTTAGLQRRFGIARCYNTPLAEANIVGRAVGQAMRGLRPVGEIQFFDYIWPAMQQIRSEAATVRWRSNGAYTCPLVLRVPIGGYLTGGAIWHSQSGESIFAHIPGLVVVMPSRAADAAGLLRSALECEDPVLYLEHKHLLRQAYTRSPMPGPDFRVPIGKGRVVQPGDDLTIVTWGATVEKSRQAAARLAEDGASVGIVDLRSIRPWDTELVAERVAATSRVMVVHEDTLTGGFGGEVAAWIGEHCFGDLDAPVRRVAALDTHVPYEPALEKTVLPQVEDIAAAAREVLAF</sequence>
<protein>
    <recommendedName>
        <fullName evidence="2">dihydrolipoyllysine-residue succinyltransferase</fullName>
        <ecNumber evidence="2">2.3.1.61</ecNumber>
    </recommendedName>
</protein>
<dbReference type="PANTHER" id="PTHR43257:SF2">
    <property type="entry name" value="PYRUVATE DEHYDROGENASE E1 COMPONENT SUBUNIT BETA"/>
    <property type="match status" value="1"/>
</dbReference>
<evidence type="ECO:0000256" key="1">
    <source>
        <dbReference type="ARBA" id="ARBA00001964"/>
    </source>
</evidence>
<comment type="catalytic activity">
    <reaction evidence="6">
        <text>N(6)-[(R)-lipoyl]-L-lysyl-[protein] + 2-oxoglutarate + H(+) = N(6)-[(R)-S(8)-succinyldihydrolipoyl]-L-lysyl-[protein] + CO2</text>
        <dbReference type="Rhea" id="RHEA:12188"/>
        <dbReference type="Rhea" id="RHEA-COMP:10474"/>
        <dbReference type="Rhea" id="RHEA-COMP:20092"/>
        <dbReference type="ChEBI" id="CHEBI:15378"/>
        <dbReference type="ChEBI" id="CHEBI:16526"/>
        <dbReference type="ChEBI" id="CHEBI:16810"/>
        <dbReference type="ChEBI" id="CHEBI:83099"/>
        <dbReference type="ChEBI" id="CHEBI:83120"/>
        <dbReference type="EC" id="1.2.4.2"/>
    </reaction>
</comment>
<feature type="domain" description="Transketolase-like pyrimidine-binding" evidence="7">
    <location>
        <begin position="364"/>
        <end position="551"/>
    </location>
</feature>
<dbReference type="Pfam" id="PF02780">
    <property type="entry name" value="Transketolase_C"/>
    <property type="match status" value="1"/>
</dbReference>
<reference evidence="8 9" key="1">
    <citation type="submission" date="2019-11" db="EMBL/GenBank/DDBJ databases">
        <title>Acidiferrimicrobium australis gen. nov., sp. nov., an acidophilic and obligately heterotrophic, member of the Actinobacteria that catalyses dissimilatory oxido- reduction of iron isolated from metal-rich acidic water in Chile.</title>
        <authorList>
            <person name="Gonzalez D."/>
            <person name="Huber K."/>
            <person name="Hedrich S."/>
            <person name="Rojas-Villalobos C."/>
            <person name="Quatrini R."/>
            <person name="Dinamarca M.A."/>
            <person name="Schwarz A."/>
            <person name="Canales C."/>
            <person name="Nancucheo I."/>
        </authorList>
    </citation>
    <scope>NUCLEOTIDE SEQUENCE [LARGE SCALE GENOMIC DNA]</scope>
    <source>
        <strain evidence="8 9">USS-CCA1</strain>
    </source>
</reference>
<dbReference type="InterPro" id="IPR009014">
    <property type="entry name" value="Transketo_C/PFOR_II"/>
</dbReference>
<keyword evidence="4" id="KW-0560">Oxidoreductase</keyword>
<keyword evidence="9" id="KW-1185">Reference proteome</keyword>
<dbReference type="SUPFAM" id="SSF52518">
    <property type="entry name" value="Thiamin diphosphate-binding fold (THDP-binding)"/>
    <property type="match status" value="2"/>
</dbReference>
<evidence type="ECO:0000259" key="7">
    <source>
        <dbReference type="SMART" id="SM00861"/>
    </source>
</evidence>
<keyword evidence="5" id="KW-0786">Thiamine pyrophosphate</keyword>
<organism evidence="8 9">
    <name type="scientific">Acidiferrimicrobium australe</name>
    <dbReference type="NCBI Taxonomy" id="2664430"/>
    <lineage>
        <taxon>Bacteria</taxon>
        <taxon>Bacillati</taxon>
        <taxon>Actinomycetota</taxon>
        <taxon>Acidimicrobiia</taxon>
        <taxon>Acidimicrobiales</taxon>
        <taxon>Acidimicrobiaceae</taxon>
        <taxon>Acidiferrimicrobium</taxon>
    </lineage>
</organism>
<name>A0ABW9QPF6_9ACTN</name>
<dbReference type="Gene3D" id="3.40.50.920">
    <property type="match status" value="1"/>
</dbReference>
<evidence type="ECO:0000256" key="3">
    <source>
        <dbReference type="ARBA" id="ARBA00022532"/>
    </source>
</evidence>
<dbReference type="EMBL" id="WJHE01000118">
    <property type="protein sequence ID" value="MST31695.1"/>
    <property type="molecule type" value="Genomic_DNA"/>
</dbReference>
<dbReference type="PANTHER" id="PTHR43257">
    <property type="entry name" value="PYRUVATE DEHYDROGENASE E1 COMPONENT BETA SUBUNIT"/>
    <property type="match status" value="1"/>
</dbReference>
<evidence type="ECO:0000256" key="4">
    <source>
        <dbReference type="ARBA" id="ARBA00023002"/>
    </source>
</evidence>
<gene>
    <name evidence="8" type="ORF">GHK86_02995</name>
</gene>
<evidence type="ECO:0000313" key="9">
    <source>
        <dbReference type="Proteomes" id="UP000437736"/>
    </source>
</evidence>
<dbReference type="InterPro" id="IPR033248">
    <property type="entry name" value="Transketolase_C"/>
</dbReference>
<dbReference type="Gene3D" id="3.40.50.970">
    <property type="match status" value="2"/>
</dbReference>
<dbReference type="Pfam" id="PF00676">
    <property type="entry name" value="E1_dh"/>
    <property type="match status" value="1"/>
</dbReference>
<dbReference type="InterPro" id="IPR029061">
    <property type="entry name" value="THDP-binding"/>
</dbReference>
<evidence type="ECO:0000256" key="5">
    <source>
        <dbReference type="ARBA" id="ARBA00023052"/>
    </source>
</evidence>
<dbReference type="SMART" id="SM00861">
    <property type="entry name" value="Transket_pyr"/>
    <property type="match status" value="1"/>
</dbReference>
<dbReference type="SUPFAM" id="SSF52922">
    <property type="entry name" value="TK C-terminal domain-like"/>
    <property type="match status" value="1"/>
</dbReference>
<keyword evidence="3" id="KW-0816">Tricarboxylic acid cycle</keyword>
<evidence type="ECO:0000256" key="6">
    <source>
        <dbReference type="ARBA" id="ARBA00051911"/>
    </source>
</evidence>
<proteinExistence type="predicted"/>
<dbReference type="InterPro" id="IPR001017">
    <property type="entry name" value="DH_E1"/>
</dbReference>
<dbReference type="Proteomes" id="UP000437736">
    <property type="component" value="Unassembled WGS sequence"/>
</dbReference>
<dbReference type="CDD" id="cd02000">
    <property type="entry name" value="TPP_E1_PDC_ADC_BCADC"/>
    <property type="match status" value="1"/>
</dbReference>
<evidence type="ECO:0000256" key="2">
    <source>
        <dbReference type="ARBA" id="ARBA00012945"/>
    </source>
</evidence>
<evidence type="ECO:0000313" key="8">
    <source>
        <dbReference type="EMBL" id="MST31695.1"/>
    </source>
</evidence>
<dbReference type="EC" id="2.3.1.61" evidence="2"/>
<dbReference type="Pfam" id="PF02779">
    <property type="entry name" value="Transket_pyr"/>
    <property type="match status" value="1"/>
</dbReference>
<comment type="cofactor">
    <cofactor evidence="1">
        <name>thiamine diphosphate</name>
        <dbReference type="ChEBI" id="CHEBI:58937"/>
    </cofactor>
</comment>
<comment type="caution">
    <text evidence="8">The sequence shown here is derived from an EMBL/GenBank/DDBJ whole genome shotgun (WGS) entry which is preliminary data.</text>
</comment>
<dbReference type="InterPro" id="IPR005475">
    <property type="entry name" value="Transketolase-like_Pyr-bd"/>
</dbReference>